<dbReference type="Gene3D" id="3.40.50.450">
    <property type="match status" value="1"/>
</dbReference>
<evidence type="ECO:0000313" key="2">
    <source>
        <dbReference type="EMBL" id="TDV23256.1"/>
    </source>
</evidence>
<dbReference type="OrthoDB" id="9785707at2"/>
<dbReference type="GO" id="GO:0009294">
    <property type="term" value="P:DNA-mediated transformation"/>
    <property type="evidence" value="ECO:0007669"/>
    <property type="project" value="InterPro"/>
</dbReference>
<organism evidence="2 3">
    <name type="scientific">Mycoplasmopsis mustelae</name>
    <dbReference type="NCBI Taxonomy" id="171289"/>
    <lineage>
        <taxon>Bacteria</taxon>
        <taxon>Bacillati</taxon>
        <taxon>Mycoplasmatota</taxon>
        <taxon>Mycoplasmoidales</taxon>
        <taxon>Metamycoplasmataceae</taxon>
        <taxon>Mycoplasmopsis</taxon>
    </lineage>
</organism>
<name>A0A4R7UC08_9BACT</name>
<feature type="domain" description="Smf/DprA SLOG" evidence="1">
    <location>
        <begin position="149"/>
        <end position="244"/>
    </location>
</feature>
<dbReference type="EMBL" id="SOCN01000003">
    <property type="protein sequence ID" value="TDV23256.1"/>
    <property type="molecule type" value="Genomic_DNA"/>
</dbReference>
<dbReference type="AlphaFoldDB" id="A0A4R7UC08"/>
<dbReference type="Proteomes" id="UP000295757">
    <property type="component" value="Unassembled WGS sequence"/>
</dbReference>
<gene>
    <name evidence="2" type="ORF">BCF59_0602</name>
</gene>
<dbReference type="Pfam" id="PF02481">
    <property type="entry name" value="DNA_processg_A"/>
    <property type="match status" value="1"/>
</dbReference>
<accession>A0A4R7UC08</accession>
<dbReference type="InterPro" id="IPR057666">
    <property type="entry name" value="DrpA_SLOG"/>
</dbReference>
<keyword evidence="3" id="KW-1185">Reference proteome</keyword>
<sequence length="245" mass="28572">MKEILLYFSLKSKGDQYQIYKNIKNGTSVSLQEVSEFQKKLIENNINYKTILDDDYPKELYQVNDCMFLFYYKGNYDLINQKYKFYIVNELWEAYNWEIINKNINTLVNEVVLVTNNYKKTESQFVDFFRNKGGCIIHLAKEGLDSYNYDKINLEKELVISQYPLQTHPEIKYFKQANFIASALSNCLLSLSIKKESKSNNLITSFLNLGKDVFCFPGREINDGNNQLIDSGANLILSISKVINI</sequence>
<evidence type="ECO:0000313" key="3">
    <source>
        <dbReference type="Proteomes" id="UP000295757"/>
    </source>
</evidence>
<proteinExistence type="predicted"/>
<dbReference type="RefSeq" id="WP_134111076.1">
    <property type="nucleotide sequence ID" value="NZ_SOCN01000003.1"/>
</dbReference>
<evidence type="ECO:0000259" key="1">
    <source>
        <dbReference type="Pfam" id="PF02481"/>
    </source>
</evidence>
<reference evidence="2 3" key="1">
    <citation type="submission" date="2019-03" db="EMBL/GenBank/DDBJ databases">
        <title>Genomic Encyclopedia of Archaeal and Bacterial Type Strains, Phase II (KMG-II): from individual species to whole genera.</title>
        <authorList>
            <person name="Goeker M."/>
        </authorList>
    </citation>
    <scope>NUCLEOTIDE SEQUENCE [LARGE SCALE GENOMIC DNA]</scope>
    <source>
        <strain evidence="2 3">ATCC 35214</strain>
    </source>
</reference>
<protein>
    <submittedName>
        <fullName evidence="2">DNA processing protein</fullName>
    </submittedName>
</protein>
<comment type="caution">
    <text evidence="2">The sequence shown here is derived from an EMBL/GenBank/DDBJ whole genome shotgun (WGS) entry which is preliminary data.</text>
</comment>